<dbReference type="SUPFAM" id="SSF88659">
    <property type="entry name" value="Sigma3 and sigma4 domains of RNA polymerase sigma factors"/>
    <property type="match status" value="1"/>
</dbReference>
<dbReference type="SUPFAM" id="SSF88946">
    <property type="entry name" value="Sigma2 domain of RNA polymerase sigma factors"/>
    <property type="match status" value="1"/>
</dbReference>
<protein>
    <submittedName>
        <fullName evidence="5">Sigma-70 family RNA polymerase sigma factor</fullName>
    </submittedName>
</protein>
<dbReference type="OrthoDB" id="759001at2"/>
<dbReference type="GO" id="GO:0006352">
    <property type="term" value="P:DNA-templated transcription initiation"/>
    <property type="evidence" value="ECO:0007669"/>
    <property type="project" value="InterPro"/>
</dbReference>
<organism evidence="5 6">
    <name type="scientific">Chitinophaga lutea</name>
    <dbReference type="NCBI Taxonomy" id="2488634"/>
    <lineage>
        <taxon>Bacteria</taxon>
        <taxon>Pseudomonadati</taxon>
        <taxon>Bacteroidota</taxon>
        <taxon>Chitinophagia</taxon>
        <taxon>Chitinophagales</taxon>
        <taxon>Chitinophagaceae</taxon>
        <taxon>Chitinophaga</taxon>
    </lineage>
</organism>
<reference evidence="5 6" key="1">
    <citation type="submission" date="2018-11" db="EMBL/GenBank/DDBJ databases">
        <title>Chitinophaga lutea sp.nov., isolate from arsenic contaminated soil.</title>
        <authorList>
            <person name="Zong Y."/>
        </authorList>
    </citation>
    <scope>NUCLEOTIDE SEQUENCE [LARGE SCALE GENOMIC DNA]</scope>
    <source>
        <strain evidence="5 6">ZY74</strain>
    </source>
</reference>
<proteinExistence type="inferred from homology"/>
<dbReference type="Gene3D" id="1.10.1740.10">
    <property type="match status" value="1"/>
</dbReference>
<evidence type="ECO:0000256" key="3">
    <source>
        <dbReference type="ARBA" id="ARBA00023082"/>
    </source>
</evidence>
<dbReference type="GO" id="GO:0016987">
    <property type="term" value="F:sigma factor activity"/>
    <property type="evidence" value="ECO:0007669"/>
    <property type="project" value="UniProtKB-KW"/>
</dbReference>
<comment type="similarity">
    <text evidence="1">Belongs to the sigma-70 factor family. ECF subfamily.</text>
</comment>
<dbReference type="AlphaFoldDB" id="A0A3N4Q2M3"/>
<dbReference type="Gene3D" id="1.20.140.160">
    <property type="match status" value="1"/>
</dbReference>
<keyword evidence="6" id="KW-1185">Reference proteome</keyword>
<dbReference type="PANTHER" id="PTHR43133">
    <property type="entry name" value="RNA POLYMERASE ECF-TYPE SIGMA FACTO"/>
    <property type="match status" value="1"/>
</dbReference>
<evidence type="ECO:0000256" key="2">
    <source>
        <dbReference type="ARBA" id="ARBA00023015"/>
    </source>
</evidence>
<dbReference type="InterPro" id="IPR013325">
    <property type="entry name" value="RNA_pol_sigma_r2"/>
</dbReference>
<dbReference type="InterPro" id="IPR014284">
    <property type="entry name" value="RNA_pol_sigma-70_dom"/>
</dbReference>
<keyword evidence="4" id="KW-0804">Transcription</keyword>
<dbReference type="InterPro" id="IPR039425">
    <property type="entry name" value="RNA_pol_sigma-70-like"/>
</dbReference>
<evidence type="ECO:0000313" key="5">
    <source>
        <dbReference type="EMBL" id="RPE13449.1"/>
    </source>
</evidence>
<dbReference type="InterPro" id="IPR013324">
    <property type="entry name" value="RNA_pol_sigma_r3/r4-like"/>
</dbReference>
<dbReference type="RefSeq" id="WP_123845964.1">
    <property type="nucleotide sequence ID" value="NZ_RPDH01000001.1"/>
</dbReference>
<evidence type="ECO:0000313" key="6">
    <source>
        <dbReference type="Proteomes" id="UP000278351"/>
    </source>
</evidence>
<dbReference type="NCBIfam" id="TIGR02937">
    <property type="entry name" value="sigma70-ECF"/>
    <property type="match status" value="1"/>
</dbReference>
<sequence>MNHYITTNTPENHSYFLLYQKGEEVAFTYIYEHLYKPILYYANRITGDEFANHTIVQEAFLRAWQFRGRMTSMLHLFRFIRLCTRWGCYDYFRQPANRFYRQLIYPEYLEDHKAAAYDPDNEEELAGFSNTEQERINLVKDAIPYLPGNRQTIMTLYFRYGLSLKEIANRFAAPYQQISQEVQESIHALKKMILRIKLPEPTYHIASGSSPPSHWSKYLNDLQIKICQLRVEQQYNFDRIAQELNIPLWQALKEYVSAQEILKPAKR</sequence>
<keyword evidence="3" id="KW-0731">Sigma factor</keyword>
<dbReference type="EMBL" id="RPDH01000001">
    <property type="protein sequence ID" value="RPE13449.1"/>
    <property type="molecule type" value="Genomic_DNA"/>
</dbReference>
<accession>A0A3N4Q2M3</accession>
<comment type="caution">
    <text evidence="5">The sequence shown here is derived from an EMBL/GenBank/DDBJ whole genome shotgun (WGS) entry which is preliminary data.</text>
</comment>
<evidence type="ECO:0000256" key="4">
    <source>
        <dbReference type="ARBA" id="ARBA00023163"/>
    </source>
</evidence>
<gene>
    <name evidence="5" type="ORF">EGT74_07990</name>
</gene>
<evidence type="ECO:0000256" key="1">
    <source>
        <dbReference type="ARBA" id="ARBA00010641"/>
    </source>
</evidence>
<name>A0A3N4Q2M3_9BACT</name>
<keyword evidence="2" id="KW-0805">Transcription regulation</keyword>
<dbReference type="Proteomes" id="UP000278351">
    <property type="component" value="Unassembled WGS sequence"/>
</dbReference>
<dbReference type="PANTHER" id="PTHR43133:SF46">
    <property type="entry name" value="RNA POLYMERASE SIGMA-70 FACTOR ECF SUBFAMILY"/>
    <property type="match status" value="1"/>
</dbReference>